<dbReference type="OrthoDB" id="2758786at2759"/>
<sequence length="553" mass="61919">MNADHTHFVDVGVDRSREWLQEEVLALQNHFYALRDLLNGYAPAYTLPAELLLKIFSFVQDSRHRDTMTLTHVCQRWRSVALTSQQLWSYIVPCGSLDWAAECLRRSGSTPIKMRWTRALGKQYHKKRREVNIATIAFCTDCCSVIDLVLSSQQLEIFTAHASFEWTILRQFCLSNSSDNIGRRTVPIQFPQPPPNASSAQAIIYNLRCLSLDAILPNSWAGVGVVGGNLRTLRLRHFSGEPSAFTMTELLSILQNASATLEDLLLVGCEPRSEDGGESLHNPRSQQLVDLPRLQVLCISSANEADLAELFSHLSIPASSHVHIHKTSYTGSSSILSCLPSRRSALMLLDSYRDLRINFCASATYVAAYHPQCIVPDQITSRHKPCFKLILNGRRRPHSEMHARIRQMLFHLGPAFSGGIINDLVITAPLVFVHNLKIEDWREILRPLQRLSSLTFVEDPVLFISKRGPSSSARILDNIVQALYLFSGPAKAPLLPTLSYLEVQFVSVDSNLADEIHALTQVQIGSDFAVLVPAETGFKDSQNGIRFRVGRIL</sequence>
<dbReference type="EMBL" id="RWJN01000197">
    <property type="protein sequence ID" value="TCD65122.1"/>
    <property type="molecule type" value="Genomic_DNA"/>
</dbReference>
<name>A0A4R0RCN1_9APHY</name>
<dbReference type="SUPFAM" id="SSF81383">
    <property type="entry name" value="F-box domain"/>
    <property type="match status" value="1"/>
</dbReference>
<proteinExistence type="predicted"/>
<protein>
    <recommendedName>
        <fullName evidence="1">F-box domain-containing protein</fullName>
    </recommendedName>
</protein>
<dbReference type="PROSITE" id="PS50181">
    <property type="entry name" value="FBOX"/>
    <property type="match status" value="1"/>
</dbReference>
<dbReference type="Gene3D" id="1.20.1280.50">
    <property type="match status" value="1"/>
</dbReference>
<dbReference type="Proteomes" id="UP000292702">
    <property type="component" value="Unassembled WGS sequence"/>
</dbReference>
<organism evidence="2 3">
    <name type="scientific">Steccherinum ochraceum</name>
    <dbReference type="NCBI Taxonomy" id="92696"/>
    <lineage>
        <taxon>Eukaryota</taxon>
        <taxon>Fungi</taxon>
        <taxon>Dikarya</taxon>
        <taxon>Basidiomycota</taxon>
        <taxon>Agaricomycotina</taxon>
        <taxon>Agaricomycetes</taxon>
        <taxon>Polyporales</taxon>
        <taxon>Steccherinaceae</taxon>
        <taxon>Steccherinum</taxon>
    </lineage>
</organism>
<feature type="domain" description="F-box" evidence="1">
    <location>
        <begin position="41"/>
        <end position="91"/>
    </location>
</feature>
<dbReference type="InterPro" id="IPR036047">
    <property type="entry name" value="F-box-like_dom_sf"/>
</dbReference>
<dbReference type="Pfam" id="PF12937">
    <property type="entry name" value="F-box-like"/>
    <property type="match status" value="1"/>
</dbReference>
<evidence type="ECO:0000313" key="2">
    <source>
        <dbReference type="EMBL" id="TCD65122.1"/>
    </source>
</evidence>
<keyword evidence="3" id="KW-1185">Reference proteome</keyword>
<gene>
    <name evidence="2" type="ORF">EIP91_003053</name>
</gene>
<dbReference type="AlphaFoldDB" id="A0A4R0RCN1"/>
<accession>A0A4R0RCN1</accession>
<evidence type="ECO:0000259" key="1">
    <source>
        <dbReference type="PROSITE" id="PS50181"/>
    </source>
</evidence>
<comment type="caution">
    <text evidence="2">The sequence shown here is derived from an EMBL/GenBank/DDBJ whole genome shotgun (WGS) entry which is preliminary data.</text>
</comment>
<reference evidence="2 3" key="1">
    <citation type="submission" date="2018-11" db="EMBL/GenBank/DDBJ databases">
        <title>Genome assembly of Steccherinum ochraceum LE-BIN_3174, the white-rot fungus of the Steccherinaceae family (The Residual Polyporoid clade, Polyporales, Basidiomycota).</title>
        <authorList>
            <person name="Fedorova T.V."/>
            <person name="Glazunova O.A."/>
            <person name="Landesman E.O."/>
            <person name="Moiseenko K.V."/>
            <person name="Psurtseva N.V."/>
            <person name="Savinova O.S."/>
            <person name="Shakhova N.V."/>
            <person name="Tyazhelova T.V."/>
            <person name="Vasina D.V."/>
        </authorList>
    </citation>
    <scope>NUCLEOTIDE SEQUENCE [LARGE SCALE GENOMIC DNA]</scope>
    <source>
        <strain evidence="2 3">LE-BIN_3174</strain>
    </source>
</reference>
<dbReference type="InterPro" id="IPR001810">
    <property type="entry name" value="F-box_dom"/>
</dbReference>
<evidence type="ECO:0000313" key="3">
    <source>
        <dbReference type="Proteomes" id="UP000292702"/>
    </source>
</evidence>